<sequence>MKKIYWVRRTAFILTIFALGALITGQVPMWVRIGYPTAAMWLMMIYDEALFELREQKEPTPFSASVSSKNEKGEKIIAQLGGKNQNG</sequence>
<dbReference type="Proteomes" id="UP000516696">
    <property type="component" value="Chromosome"/>
</dbReference>
<evidence type="ECO:0000313" key="2">
    <source>
        <dbReference type="Proteomes" id="UP000516696"/>
    </source>
</evidence>
<organism evidence="1 2">
    <name type="scientific">Enterococcus gallinarum</name>
    <dbReference type="NCBI Taxonomy" id="1353"/>
    <lineage>
        <taxon>Bacteria</taxon>
        <taxon>Bacillati</taxon>
        <taxon>Bacillota</taxon>
        <taxon>Bacilli</taxon>
        <taxon>Lactobacillales</taxon>
        <taxon>Enterococcaceae</taxon>
        <taxon>Enterococcus</taxon>
    </lineage>
</organism>
<dbReference type="EMBL" id="CP050485">
    <property type="protein sequence ID" value="QOG28069.1"/>
    <property type="molecule type" value="Genomic_DNA"/>
</dbReference>
<accession>A0AAE7T0L2</accession>
<protein>
    <submittedName>
        <fullName evidence="1">Uncharacterized protein</fullName>
    </submittedName>
</protein>
<gene>
    <name evidence="1" type="ORF">EGM181_12790</name>
</gene>
<dbReference type="RefSeq" id="WP_113849439.1">
    <property type="nucleotide sequence ID" value="NZ_CP050485.1"/>
</dbReference>
<dbReference type="AlphaFoldDB" id="A0AAE7T0L2"/>
<name>A0AAE7T0L2_ENTGA</name>
<proteinExistence type="predicted"/>
<reference evidence="1 2" key="1">
    <citation type="submission" date="2020-03" db="EMBL/GenBank/DDBJ databases">
        <title>Characterization of ganglioside-mimicking enterococci.</title>
        <authorList>
            <person name="Patry R.T."/>
            <person name="Nothaft H."/>
            <person name="Bridger R."/>
            <person name="Shajahan A."/>
            <person name="Huynh S."/>
            <person name="Sanchez S."/>
            <person name="Azadi P."/>
            <person name="Cooper K."/>
            <person name="Miller W.G."/>
            <person name="Parker C.T."/>
            <person name="Wells L."/>
            <person name="Szymanski C.M."/>
        </authorList>
    </citation>
    <scope>NUCLEOTIDE SEQUENCE [LARGE SCALE GENOMIC DNA]</scope>
    <source>
        <strain evidence="1 2">EGM181</strain>
    </source>
</reference>
<evidence type="ECO:0000313" key="1">
    <source>
        <dbReference type="EMBL" id="QOG28069.1"/>
    </source>
</evidence>